<protein>
    <recommendedName>
        <fullName evidence="4">BAG domain-containing protein</fullName>
    </recommendedName>
</protein>
<accession>A0A0C3F9D2</accession>
<feature type="compositionally biased region" description="Polar residues" evidence="1">
    <location>
        <begin position="307"/>
        <end position="316"/>
    </location>
</feature>
<reference evidence="3" key="2">
    <citation type="submission" date="2015-01" db="EMBL/GenBank/DDBJ databases">
        <title>Evolutionary Origins and Diversification of the Mycorrhizal Mutualists.</title>
        <authorList>
            <consortium name="DOE Joint Genome Institute"/>
            <consortium name="Mycorrhizal Genomics Consortium"/>
            <person name="Kohler A."/>
            <person name="Kuo A."/>
            <person name="Nagy L.G."/>
            <person name="Floudas D."/>
            <person name="Copeland A."/>
            <person name="Barry K.W."/>
            <person name="Cichocki N."/>
            <person name="Veneault-Fourrey C."/>
            <person name="LaButti K."/>
            <person name="Lindquist E.A."/>
            <person name="Lipzen A."/>
            <person name="Lundell T."/>
            <person name="Morin E."/>
            <person name="Murat C."/>
            <person name="Riley R."/>
            <person name="Ohm R."/>
            <person name="Sun H."/>
            <person name="Tunlid A."/>
            <person name="Henrissat B."/>
            <person name="Grigoriev I.V."/>
            <person name="Hibbett D.S."/>
            <person name="Martin F."/>
        </authorList>
    </citation>
    <scope>NUCLEOTIDE SEQUENCE [LARGE SCALE GENOMIC DNA]</scope>
    <source>
        <strain evidence="3">F 1598</strain>
    </source>
</reference>
<sequence length="416" mass="45875">MERERKCVFAEQKKRRKAESRVRRAQEVGAFLEDLFHNLGMRASDSTQKAEEIKQGGTVGRTSRTPSPARSVPSSSQSHPSPRSASPATQANTMEAESEPIPSSSPTSEHQTDATTKIQSFYRTRKSLAAISQLESKFEDLKHAFTLPDAVDYISADGEVVTLRVDHAALTQSETRSESAPPAARLAFTPTNVHIRAYDGNLNRILTTLDAVESWGEKKVRDRRRDVVRNVEQEAARIESLWIDVWRRSVGAEKHDEEVDTVLVDVPAVDEGSTEMTVDGPASVEEVPSSPPEPRIAMPSDEPAEGTSITRMPSTSSLPTKEVTIVPFPADLESTGAAIINSQHTASNLLFPLTPFDIRTNHLPNDMSTHSDINTSISSSNMESEDSDYEIVDLISGSSDEQHQRHLEEEVDFVML</sequence>
<feature type="region of interest" description="Disordered" evidence="1">
    <location>
        <begin position="272"/>
        <end position="316"/>
    </location>
</feature>
<dbReference type="EMBL" id="KN833000">
    <property type="protein sequence ID" value="KIM81255.1"/>
    <property type="molecule type" value="Genomic_DNA"/>
</dbReference>
<feature type="compositionally biased region" description="Low complexity" evidence="1">
    <location>
        <begin position="62"/>
        <end position="89"/>
    </location>
</feature>
<feature type="region of interest" description="Disordered" evidence="1">
    <location>
        <begin position="1"/>
        <end position="24"/>
    </location>
</feature>
<dbReference type="AlphaFoldDB" id="A0A0C3F9D2"/>
<dbReference type="STRING" id="765440.A0A0C3F9D2"/>
<evidence type="ECO:0000313" key="3">
    <source>
        <dbReference type="Proteomes" id="UP000054166"/>
    </source>
</evidence>
<evidence type="ECO:0008006" key="4">
    <source>
        <dbReference type="Google" id="ProtNLM"/>
    </source>
</evidence>
<organism evidence="2 3">
    <name type="scientific">Piloderma croceum (strain F 1598)</name>
    <dbReference type="NCBI Taxonomy" id="765440"/>
    <lineage>
        <taxon>Eukaryota</taxon>
        <taxon>Fungi</taxon>
        <taxon>Dikarya</taxon>
        <taxon>Basidiomycota</taxon>
        <taxon>Agaricomycotina</taxon>
        <taxon>Agaricomycetes</taxon>
        <taxon>Agaricomycetidae</taxon>
        <taxon>Atheliales</taxon>
        <taxon>Atheliaceae</taxon>
        <taxon>Piloderma</taxon>
    </lineage>
</organism>
<dbReference type="InterPro" id="IPR036533">
    <property type="entry name" value="BAG_dom_sf"/>
</dbReference>
<gene>
    <name evidence="2" type="ORF">PILCRDRAFT_821714</name>
</gene>
<keyword evidence="3" id="KW-1185">Reference proteome</keyword>
<dbReference type="InParanoid" id="A0A0C3F9D2"/>
<dbReference type="SUPFAM" id="SSF63491">
    <property type="entry name" value="BAG domain"/>
    <property type="match status" value="1"/>
</dbReference>
<reference evidence="2 3" key="1">
    <citation type="submission" date="2014-04" db="EMBL/GenBank/DDBJ databases">
        <authorList>
            <consortium name="DOE Joint Genome Institute"/>
            <person name="Kuo A."/>
            <person name="Tarkka M."/>
            <person name="Buscot F."/>
            <person name="Kohler A."/>
            <person name="Nagy L.G."/>
            <person name="Floudas D."/>
            <person name="Copeland A."/>
            <person name="Barry K.W."/>
            <person name="Cichocki N."/>
            <person name="Veneault-Fourrey C."/>
            <person name="LaButti K."/>
            <person name="Lindquist E.A."/>
            <person name="Lipzen A."/>
            <person name="Lundell T."/>
            <person name="Morin E."/>
            <person name="Murat C."/>
            <person name="Sun H."/>
            <person name="Tunlid A."/>
            <person name="Henrissat B."/>
            <person name="Grigoriev I.V."/>
            <person name="Hibbett D.S."/>
            <person name="Martin F."/>
            <person name="Nordberg H.P."/>
            <person name="Cantor M.N."/>
            <person name="Hua S.X."/>
        </authorList>
    </citation>
    <scope>NUCLEOTIDE SEQUENCE [LARGE SCALE GENOMIC DNA]</scope>
    <source>
        <strain evidence="2 3">F 1598</strain>
    </source>
</reference>
<feature type="region of interest" description="Disordered" evidence="1">
    <location>
        <begin position="41"/>
        <end position="115"/>
    </location>
</feature>
<dbReference type="HOGENOM" id="CLU_660752_0_0_1"/>
<feature type="compositionally biased region" description="Basic and acidic residues" evidence="1">
    <location>
        <begin position="1"/>
        <end position="12"/>
    </location>
</feature>
<name>A0A0C3F9D2_PILCF</name>
<feature type="compositionally biased region" description="Low complexity" evidence="1">
    <location>
        <begin position="99"/>
        <end position="109"/>
    </location>
</feature>
<dbReference type="OrthoDB" id="333905at2759"/>
<evidence type="ECO:0000313" key="2">
    <source>
        <dbReference type="EMBL" id="KIM81255.1"/>
    </source>
</evidence>
<evidence type="ECO:0000256" key="1">
    <source>
        <dbReference type="SAM" id="MobiDB-lite"/>
    </source>
</evidence>
<proteinExistence type="predicted"/>
<dbReference type="Gene3D" id="1.20.58.120">
    <property type="entry name" value="BAG domain"/>
    <property type="match status" value="1"/>
</dbReference>
<dbReference type="Proteomes" id="UP000054166">
    <property type="component" value="Unassembled WGS sequence"/>
</dbReference>
<dbReference type="GO" id="GO:0051087">
    <property type="term" value="F:protein-folding chaperone binding"/>
    <property type="evidence" value="ECO:0007669"/>
    <property type="project" value="InterPro"/>
</dbReference>